<dbReference type="PANTHER" id="PTHR43065:SF46">
    <property type="entry name" value="C4-DICARBOXYLATE TRANSPORT SENSOR PROTEIN DCTB"/>
    <property type="match status" value="1"/>
</dbReference>
<dbReference type="InterPro" id="IPR005467">
    <property type="entry name" value="His_kinase_dom"/>
</dbReference>
<dbReference type="OrthoDB" id="9788063at2"/>
<dbReference type="Gene3D" id="1.10.287.130">
    <property type="match status" value="1"/>
</dbReference>
<feature type="domain" description="PAC" evidence="13">
    <location>
        <begin position="207"/>
        <end position="259"/>
    </location>
</feature>
<evidence type="ECO:0000256" key="9">
    <source>
        <dbReference type="PROSITE-ProRule" id="PRU00169"/>
    </source>
</evidence>
<dbReference type="SMART" id="SM00448">
    <property type="entry name" value="REC"/>
    <property type="match status" value="2"/>
</dbReference>
<dbReference type="SUPFAM" id="SSF55874">
    <property type="entry name" value="ATPase domain of HSP90 chaperone/DNA topoisomerase II/histidine kinase"/>
    <property type="match status" value="1"/>
</dbReference>
<dbReference type="InterPro" id="IPR036890">
    <property type="entry name" value="HATPase_C_sf"/>
</dbReference>
<sequence>MVSQAPIHVLLIEDNPGDRRLMQELLREVTSVAIQLDYADSLSQGMQYLKQTTFDVVLLDLFLPDSQGFATFTQLHQQERKTPIIVTTGLNDETLALNAVQAGAQDYLVKGQITGELLVRSIRYAIERKRAEQKIREQAALLDIATDAILVRDPQNQILFWSRGAERLYGWTAAEALGQKTTELLYADDNLVQIQQVQQQLMLDHEWHGELNQVTKTGQAIIVESRWTLVRDDDGQPQFILVVSTDITSKKQLEAQFFRAQRLESIGTLASGIAHDLNNILTPVLATSQLLQMEAFHQDERSLELLQLLEINARRGGDIIKQVLSFARGGEGKNTILQSGHLIREIQQIIRGTFPKSIELRVDICRDLWPVVGNATQLHQVLMNLCVNARDAMPQGGTLKIAAENLTLDEAYTRTNLDAKSGNYVAITVADRGCGIAPELLDRIFEPFFTSKEIGKGTGLGLSTVLGIVKSHHGFITVSSLPNQGTEFKIFLPAVMAADPPAQSPAEVWIGNQELILVVDDEAPIREVTKATLEAYNYRVVTACDGLDAIALYVQHQSDIRLVIMDLMMPALDGATTCRILHKLNPQVQIIAVSGLPHPNAEPTSSVLETQSFLPKPYTVDELLQVVDEALKPKTHRQAGLARQVSLGRCESE</sequence>
<dbReference type="Pfam" id="PF02518">
    <property type="entry name" value="HATPase_c"/>
    <property type="match status" value="1"/>
</dbReference>
<dbReference type="EMBL" id="MRCG01000012">
    <property type="protein sequence ID" value="OKH46542.1"/>
    <property type="molecule type" value="Genomic_DNA"/>
</dbReference>
<dbReference type="PROSITE" id="PS50112">
    <property type="entry name" value="PAS"/>
    <property type="match status" value="1"/>
</dbReference>
<keyword evidence="8" id="KW-0902">Two-component regulatory system</keyword>
<dbReference type="EC" id="2.7.13.3" evidence="2"/>
<evidence type="ECO:0000256" key="8">
    <source>
        <dbReference type="ARBA" id="ARBA00023012"/>
    </source>
</evidence>
<dbReference type="InterPro" id="IPR013767">
    <property type="entry name" value="PAS_fold"/>
</dbReference>
<evidence type="ECO:0000256" key="7">
    <source>
        <dbReference type="ARBA" id="ARBA00022840"/>
    </source>
</evidence>
<dbReference type="InterPro" id="IPR004358">
    <property type="entry name" value="Sig_transdc_His_kin-like_C"/>
</dbReference>
<dbReference type="SUPFAM" id="SSF47384">
    <property type="entry name" value="Homodimeric domain of signal transducing histidine kinase"/>
    <property type="match status" value="1"/>
</dbReference>
<evidence type="ECO:0000313" key="14">
    <source>
        <dbReference type="EMBL" id="OKH46542.1"/>
    </source>
</evidence>
<dbReference type="Proteomes" id="UP000185557">
    <property type="component" value="Unassembled WGS sequence"/>
</dbReference>
<dbReference type="PROSITE" id="PS50110">
    <property type="entry name" value="RESPONSE_REGULATORY"/>
    <property type="match status" value="2"/>
</dbReference>
<evidence type="ECO:0000256" key="5">
    <source>
        <dbReference type="ARBA" id="ARBA00022741"/>
    </source>
</evidence>
<dbReference type="InterPro" id="IPR036097">
    <property type="entry name" value="HisK_dim/P_sf"/>
</dbReference>
<dbReference type="SMART" id="SM00086">
    <property type="entry name" value="PAC"/>
    <property type="match status" value="1"/>
</dbReference>
<dbReference type="PROSITE" id="PS50109">
    <property type="entry name" value="HIS_KIN"/>
    <property type="match status" value="1"/>
</dbReference>
<feature type="domain" description="Response regulatory" evidence="11">
    <location>
        <begin position="8"/>
        <end position="125"/>
    </location>
</feature>
<dbReference type="SMART" id="SM00387">
    <property type="entry name" value="HATPase_c"/>
    <property type="match status" value="1"/>
</dbReference>
<dbReference type="NCBIfam" id="TIGR00229">
    <property type="entry name" value="sensory_box"/>
    <property type="match status" value="1"/>
</dbReference>
<dbReference type="GO" id="GO:0006355">
    <property type="term" value="P:regulation of DNA-templated transcription"/>
    <property type="evidence" value="ECO:0007669"/>
    <property type="project" value="InterPro"/>
</dbReference>
<dbReference type="CDD" id="cd17546">
    <property type="entry name" value="REC_hyHK_CKI1_RcsC-like"/>
    <property type="match status" value="1"/>
</dbReference>
<protein>
    <recommendedName>
        <fullName evidence="2">histidine kinase</fullName>
        <ecNumber evidence="2">2.7.13.3</ecNumber>
    </recommendedName>
</protein>
<evidence type="ECO:0000259" key="13">
    <source>
        <dbReference type="PROSITE" id="PS50113"/>
    </source>
</evidence>
<comment type="caution">
    <text evidence="14">The sequence shown here is derived from an EMBL/GenBank/DDBJ whole genome shotgun (WGS) entry which is preliminary data.</text>
</comment>
<comment type="catalytic activity">
    <reaction evidence="1">
        <text>ATP + protein L-histidine = ADP + protein N-phospho-L-histidine.</text>
        <dbReference type="EC" id="2.7.13.3"/>
    </reaction>
</comment>
<proteinExistence type="predicted"/>
<dbReference type="Pfam" id="PF00072">
    <property type="entry name" value="Response_reg"/>
    <property type="match status" value="2"/>
</dbReference>
<dbReference type="Pfam" id="PF00989">
    <property type="entry name" value="PAS"/>
    <property type="match status" value="1"/>
</dbReference>
<keyword evidence="15" id="KW-1185">Reference proteome</keyword>
<dbReference type="Gene3D" id="3.30.450.20">
    <property type="entry name" value="PAS domain"/>
    <property type="match status" value="1"/>
</dbReference>
<dbReference type="CDD" id="cd00130">
    <property type="entry name" value="PAS"/>
    <property type="match status" value="1"/>
</dbReference>
<dbReference type="GO" id="GO:0005524">
    <property type="term" value="F:ATP binding"/>
    <property type="evidence" value="ECO:0007669"/>
    <property type="project" value="UniProtKB-KW"/>
</dbReference>
<dbReference type="Gene3D" id="3.40.50.2300">
    <property type="match status" value="2"/>
</dbReference>
<dbReference type="InterPro" id="IPR000700">
    <property type="entry name" value="PAS-assoc_C"/>
</dbReference>
<dbReference type="Pfam" id="PF00512">
    <property type="entry name" value="HisKA"/>
    <property type="match status" value="1"/>
</dbReference>
<keyword evidence="6 14" id="KW-0418">Kinase</keyword>
<dbReference type="InterPro" id="IPR003594">
    <property type="entry name" value="HATPase_dom"/>
</dbReference>
<dbReference type="InterPro" id="IPR001789">
    <property type="entry name" value="Sig_transdc_resp-reg_receiver"/>
</dbReference>
<dbReference type="InterPro" id="IPR003661">
    <property type="entry name" value="HisK_dim/P_dom"/>
</dbReference>
<evidence type="ECO:0000256" key="2">
    <source>
        <dbReference type="ARBA" id="ARBA00012438"/>
    </source>
</evidence>
<keyword evidence="4" id="KW-0808">Transferase</keyword>
<feature type="domain" description="Response regulatory" evidence="11">
    <location>
        <begin position="515"/>
        <end position="631"/>
    </location>
</feature>
<dbReference type="AlphaFoldDB" id="A0A1U7J2W8"/>
<keyword evidence="5" id="KW-0547">Nucleotide-binding</keyword>
<evidence type="ECO:0000259" key="10">
    <source>
        <dbReference type="PROSITE" id="PS50109"/>
    </source>
</evidence>
<dbReference type="CDD" id="cd00156">
    <property type="entry name" value="REC"/>
    <property type="match status" value="1"/>
</dbReference>
<dbReference type="InterPro" id="IPR011006">
    <property type="entry name" value="CheY-like_superfamily"/>
</dbReference>
<organism evidence="14 15">
    <name type="scientific">Phormidium tenue NIES-30</name>
    <dbReference type="NCBI Taxonomy" id="549789"/>
    <lineage>
        <taxon>Bacteria</taxon>
        <taxon>Bacillati</taxon>
        <taxon>Cyanobacteriota</taxon>
        <taxon>Cyanophyceae</taxon>
        <taxon>Oscillatoriophycideae</taxon>
        <taxon>Oscillatoriales</taxon>
        <taxon>Oscillatoriaceae</taxon>
        <taxon>Phormidium</taxon>
    </lineage>
</organism>
<dbReference type="SMART" id="SM00091">
    <property type="entry name" value="PAS"/>
    <property type="match status" value="1"/>
</dbReference>
<evidence type="ECO:0000256" key="3">
    <source>
        <dbReference type="ARBA" id="ARBA00022553"/>
    </source>
</evidence>
<dbReference type="RefSeq" id="WP_073609373.1">
    <property type="nucleotide sequence ID" value="NZ_MRCG01000012.1"/>
</dbReference>
<feature type="modified residue" description="4-aspartylphosphate" evidence="9">
    <location>
        <position position="566"/>
    </location>
</feature>
<name>A0A1U7J2W8_9CYAN</name>
<evidence type="ECO:0000256" key="4">
    <source>
        <dbReference type="ARBA" id="ARBA00022679"/>
    </source>
</evidence>
<dbReference type="PRINTS" id="PR00344">
    <property type="entry name" value="BCTRLSENSOR"/>
</dbReference>
<dbReference type="STRING" id="549789.NIES30_15670"/>
<dbReference type="SUPFAM" id="SSF55785">
    <property type="entry name" value="PYP-like sensor domain (PAS domain)"/>
    <property type="match status" value="1"/>
</dbReference>
<dbReference type="PANTHER" id="PTHR43065">
    <property type="entry name" value="SENSOR HISTIDINE KINASE"/>
    <property type="match status" value="1"/>
</dbReference>
<keyword evidence="3 9" id="KW-0597">Phosphoprotein</keyword>
<dbReference type="InterPro" id="IPR035965">
    <property type="entry name" value="PAS-like_dom_sf"/>
</dbReference>
<dbReference type="InterPro" id="IPR001610">
    <property type="entry name" value="PAC"/>
</dbReference>
<keyword evidence="7" id="KW-0067">ATP-binding</keyword>
<dbReference type="SUPFAM" id="SSF52172">
    <property type="entry name" value="CheY-like"/>
    <property type="match status" value="2"/>
</dbReference>
<dbReference type="CDD" id="cd00082">
    <property type="entry name" value="HisKA"/>
    <property type="match status" value="1"/>
</dbReference>
<dbReference type="InterPro" id="IPR000014">
    <property type="entry name" value="PAS"/>
</dbReference>
<evidence type="ECO:0000259" key="12">
    <source>
        <dbReference type="PROSITE" id="PS50112"/>
    </source>
</evidence>
<reference evidence="14 15" key="1">
    <citation type="submission" date="2016-11" db="EMBL/GenBank/DDBJ databases">
        <title>Draft Genome Sequences of Nine Cyanobacterial Strains from Diverse Habitats.</title>
        <authorList>
            <person name="Zhu T."/>
            <person name="Hou S."/>
            <person name="Lu X."/>
            <person name="Hess W.R."/>
        </authorList>
    </citation>
    <scope>NUCLEOTIDE SEQUENCE [LARGE SCALE GENOMIC DNA]</scope>
    <source>
        <strain evidence="14 15">NIES-30</strain>
    </source>
</reference>
<evidence type="ECO:0000256" key="6">
    <source>
        <dbReference type="ARBA" id="ARBA00022777"/>
    </source>
</evidence>
<dbReference type="PROSITE" id="PS50113">
    <property type="entry name" value="PAC"/>
    <property type="match status" value="1"/>
</dbReference>
<evidence type="ECO:0000313" key="15">
    <source>
        <dbReference type="Proteomes" id="UP000185557"/>
    </source>
</evidence>
<dbReference type="SMART" id="SM00388">
    <property type="entry name" value="HisKA"/>
    <property type="match status" value="1"/>
</dbReference>
<evidence type="ECO:0000256" key="1">
    <source>
        <dbReference type="ARBA" id="ARBA00000085"/>
    </source>
</evidence>
<gene>
    <name evidence="14" type="ORF">NIES30_15670</name>
</gene>
<dbReference type="GO" id="GO:0000155">
    <property type="term" value="F:phosphorelay sensor kinase activity"/>
    <property type="evidence" value="ECO:0007669"/>
    <property type="project" value="InterPro"/>
</dbReference>
<feature type="domain" description="Histidine kinase" evidence="10">
    <location>
        <begin position="272"/>
        <end position="496"/>
    </location>
</feature>
<evidence type="ECO:0000259" key="11">
    <source>
        <dbReference type="PROSITE" id="PS50110"/>
    </source>
</evidence>
<feature type="modified residue" description="4-aspartylphosphate" evidence="9">
    <location>
        <position position="60"/>
    </location>
</feature>
<dbReference type="Gene3D" id="3.30.565.10">
    <property type="entry name" value="Histidine kinase-like ATPase, C-terminal domain"/>
    <property type="match status" value="1"/>
</dbReference>
<feature type="domain" description="PAS" evidence="12">
    <location>
        <begin position="134"/>
        <end position="205"/>
    </location>
</feature>
<accession>A0A1U7J2W8</accession>